<dbReference type="PANTHER" id="PTHR33908">
    <property type="entry name" value="MANNOSYLTRANSFERASE YKCB-RELATED"/>
    <property type="match status" value="1"/>
</dbReference>
<feature type="domain" description="Glycosyltransferase RgtA/B/C/D-like" evidence="9">
    <location>
        <begin position="50"/>
        <end position="219"/>
    </location>
</feature>
<keyword evidence="3" id="KW-0328">Glycosyltransferase</keyword>
<dbReference type="GO" id="GO:0016763">
    <property type="term" value="F:pentosyltransferase activity"/>
    <property type="evidence" value="ECO:0007669"/>
    <property type="project" value="TreeGrafter"/>
</dbReference>
<evidence type="ECO:0000256" key="8">
    <source>
        <dbReference type="SAM" id="Phobius"/>
    </source>
</evidence>
<proteinExistence type="predicted"/>
<feature type="transmembrane region" description="Helical" evidence="8">
    <location>
        <begin position="110"/>
        <end position="129"/>
    </location>
</feature>
<keyword evidence="7 8" id="KW-0472">Membrane</keyword>
<dbReference type="InterPro" id="IPR038731">
    <property type="entry name" value="RgtA/B/C-like"/>
</dbReference>
<dbReference type="GO" id="GO:0009103">
    <property type="term" value="P:lipopolysaccharide biosynthetic process"/>
    <property type="evidence" value="ECO:0007669"/>
    <property type="project" value="UniProtKB-ARBA"/>
</dbReference>
<comment type="subcellular location">
    <subcellularLocation>
        <location evidence="1">Cell membrane</location>
        <topology evidence="1">Multi-pass membrane protein</topology>
    </subcellularLocation>
</comment>
<dbReference type="InterPro" id="IPR050297">
    <property type="entry name" value="LipidA_mod_glycosyltrf_83"/>
</dbReference>
<feature type="transmembrane region" description="Helical" evidence="8">
    <location>
        <begin position="308"/>
        <end position="328"/>
    </location>
</feature>
<dbReference type="Pfam" id="PF13231">
    <property type="entry name" value="PMT_2"/>
    <property type="match status" value="1"/>
</dbReference>
<name>A0A252A0U6_9PROT</name>
<feature type="transmembrane region" description="Helical" evidence="8">
    <location>
        <begin position="75"/>
        <end position="98"/>
    </location>
</feature>
<keyword evidence="5 8" id="KW-0812">Transmembrane</keyword>
<feature type="transmembrane region" description="Helical" evidence="8">
    <location>
        <begin position="334"/>
        <end position="353"/>
    </location>
</feature>
<dbReference type="EMBL" id="JOMO01000029">
    <property type="protein sequence ID" value="OUI80780.1"/>
    <property type="molecule type" value="Genomic_DNA"/>
</dbReference>
<dbReference type="GO" id="GO:0005886">
    <property type="term" value="C:plasma membrane"/>
    <property type="evidence" value="ECO:0007669"/>
    <property type="project" value="UniProtKB-SubCell"/>
</dbReference>
<evidence type="ECO:0000259" key="9">
    <source>
        <dbReference type="Pfam" id="PF13231"/>
    </source>
</evidence>
<evidence type="ECO:0000256" key="4">
    <source>
        <dbReference type="ARBA" id="ARBA00022679"/>
    </source>
</evidence>
<evidence type="ECO:0000313" key="11">
    <source>
        <dbReference type="Proteomes" id="UP000194639"/>
    </source>
</evidence>
<dbReference type="Proteomes" id="UP000194639">
    <property type="component" value="Unassembled WGS sequence"/>
</dbReference>
<feature type="transmembrane region" description="Helical" evidence="8">
    <location>
        <begin position="201"/>
        <end position="221"/>
    </location>
</feature>
<evidence type="ECO:0000256" key="2">
    <source>
        <dbReference type="ARBA" id="ARBA00022475"/>
    </source>
</evidence>
<gene>
    <name evidence="10" type="ORF">HK12_06915</name>
</gene>
<evidence type="ECO:0000256" key="6">
    <source>
        <dbReference type="ARBA" id="ARBA00022989"/>
    </source>
</evidence>
<feature type="transmembrane region" description="Helical" evidence="8">
    <location>
        <begin position="279"/>
        <end position="296"/>
    </location>
</feature>
<keyword evidence="6 8" id="KW-1133">Transmembrane helix</keyword>
<sequence>MFAGQASRLWWICLLSLTVMRILVCAWLPLTPDEAYYRIWALAPALGYFDHPPMVAAFIKIGQILAGDTPLGLRLLGPLSAGLGTVFLACAAHDWALLRGKDAAQAKGSALKAAVLLNATLALGVGCVVMTPDTPLVFFITLFVWAFVRLVRTQNGAWWLAVGAAAGLGFASKYTALLPVAGLGVWALLTPVGRGWLKTKWLWLGGVSAILCASPVIWWNATHHWASFLKQGGRVGDWHPAKMLTYFSELVGGQVGLATPGIFVFFVAGVYLLLRQKEAVSRALLCMVVVSVLVFVQHAVGARVQANWPVVLYPLLALAGTLPMWHWWKGASGLGFALSALVIVQALFAPLKASAHIDITLRQMGGWAAFVQSLPTDAPLIADDYGLAGELAFYGNSLQPVIAVEPRWALFNLPHTACAEGYLVRGHKQGDDPERAGFHVLARLPVITRMRASQVADTYSVYKVSLACTGADGAQNAVVLPLRRRAQ</sequence>
<dbReference type="AlphaFoldDB" id="A0A252A0U6"/>
<organism evidence="10 11">
    <name type="scientific">Acetobacter orientalis</name>
    <dbReference type="NCBI Taxonomy" id="146474"/>
    <lineage>
        <taxon>Bacteria</taxon>
        <taxon>Pseudomonadati</taxon>
        <taxon>Pseudomonadota</taxon>
        <taxon>Alphaproteobacteria</taxon>
        <taxon>Acetobacterales</taxon>
        <taxon>Acetobacteraceae</taxon>
        <taxon>Acetobacter</taxon>
    </lineage>
</organism>
<dbReference type="PANTHER" id="PTHR33908:SF11">
    <property type="entry name" value="MEMBRANE PROTEIN"/>
    <property type="match status" value="1"/>
</dbReference>
<keyword evidence="2" id="KW-1003">Cell membrane</keyword>
<feature type="transmembrane region" description="Helical" evidence="8">
    <location>
        <begin position="9"/>
        <end position="30"/>
    </location>
</feature>
<evidence type="ECO:0000256" key="7">
    <source>
        <dbReference type="ARBA" id="ARBA00023136"/>
    </source>
</evidence>
<dbReference type="RefSeq" id="WP_086552489.1">
    <property type="nucleotide sequence ID" value="NZ_JOMO01000029.1"/>
</dbReference>
<evidence type="ECO:0000256" key="3">
    <source>
        <dbReference type="ARBA" id="ARBA00022676"/>
    </source>
</evidence>
<comment type="caution">
    <text evidence="10">The sequence shown here is derived from an EMBL/GenBank/DDBJ whole genome shotgun (WGS) entry which is preliminary data.</text>
</comment>
<feature type="transmembrane region" description="Helical" evidence="8">
    <location>
        <begin position="158"/>
        <end position="189"/>
    </location>
</feature>
<protein>
    <submittedName>
        <fullName evidence="10">Glycosyl transferase</fullName>
    </submittedName>
</protein>
<feature type="transmembrane region" description="Helical" evidence="8">
    <location>
        <begin position="250"/>
        <end position="273"/>
    </location>
</feature>
<reference evidence="10 11" key="1">
    <citation type="submission" date="2014-06" db="EMBL/GenBank/DDBJ databases">
        <authorList>
            <person name="Ju J."/>
            <person name="Zhang J."/>
        </authorList>
    </citation>
    <scope>NUCLEOTIDE SEQUENCE [LARGE SCALE GENOMIC DNA]</scope>
    <source>
        <strain evidence="10">DmW_045</strain>
    </source>
</reference>
<evidence type="ECO:0000256" key="1">
    <source>
        <dbReference type="ARBA" id="ARBA00004651"/>
    </source>
</evidence>
<keyword evidence="4 10" id="KW-0808">Transferase</keyword>
<accession>A0A252A0U6</accession>
<evidence type="ECO:0000256" key="5">
    <source>
        <dbReference type="ARBA" id="ARBA00022692"/>
    </source>
</evidence>
<evidence type="ECO:0000313" key="10">
    <source>
        <dbReference type="EMBL" id="OUI80780.1"/>
    </source>
</evidence>